<evidence type="ECO:0000313" key="1">
    <source>
        <dbReference type="EMBL" id="CAD7568664.1"/>
    </source>
</evidence>
<organism evidence="1">
    <name type="scientific">Timema californicum</name>
    <name type="common">California timema</name>
    <name type="synonym">Walking stick</name>
    <dbReference type="NCBI Taxonomy" id="61474"/>
    <lineage>
        <taxon>Eukaryota</taxon>
        <taxon>Metazoa</taxon>
        <taxon>Ecdysozoa</taxon>
        <taxon>Arthropoda</taxon>
        <taxon>Hexapoda</taxon>
        <taxon>Insecta</taxon>
        <taxon>Pterygota</taxon>
        <taxon>Neoptera</taxon>
        <taxon>Polyneoptera</taxon>
        <taxon>Phasmatodea</taxon>
        <taxon>Timematodea</taxon>
        <taxon>Timematoidea</taxon>
        <taxon>Timematidae</taxon>
        <taxon>Timema</taxon>
    </lineage>
</organism>
<accession>A0A7R9IXI3</accession>
<reference evidence="1" key="1">
    <citation type="submission" date="2020-11" db="EMBL/GenBank/DDBJ databases">
        <authorList>
            <person name="Tran Van P."/>
        </authorList>
    </citation>
    <scope>NUCLEOTIDE SEQUENCE</scope>
</reference>
<name>A0A7R9IXI3_TIMCA</name>
<gene>
    <name evidence="1" type="ORF">TCMB3V08_LOCUS1425</name>
</gene>
<protein>
    <submittedName>
        <fullName evidence="1">(California timema) hypothetical protein</fullName>
    </submittedName>
</protein>
<dbReference type="EMBL" id="OE179386">
    <property type="protein sequence ID" value="CAD7568664.1"/>
    <property type="molecule type" value="Genomic_DNA"/>
</dbReference>
<sequence>MKTGNNSIYSSPMASLVLTDGFEKLPDQIMYLYAKPYDLQKHVFNVNDGLDKIRYKLYVGTKAKQPISTTNISCRKKAQPVNFPPDSDMAWLGSPPQLNGEMYLHLCGGGVENHFGETPLSTPDRDTNINLPVISSLGYCASMALEQVVIKASNKLITWVISSLWDSQYPPSNLLDRASQKRRNASPSTNSVPADTNRSLHAISKLLNGFGCPVISRDEKASAITGLATTTQRPAIDTPAGVNRQITFYIVISSNSNSTTYASSMASNIQQRIGKVDFKGREPTFAWREGGNYLGTPPPPGSPDRDLNLNFLVPGCLAQHETSALANYAMGAGPKDPNLWVATPSNPQRGQESMVGGSRLRPEAALLWVLSRLAALEPIPHTSSIHYQSMLQFSARDVTLQQMLYSLYIALMPDIIETREHQPQRPKCQSLALLFVFGRALRLLIVGSELVITGCLLGLESHEKVTNF</sequence>
<proteinExistence type="predicted"/>
<dbReference type="AlphaFoldDB" id="A0A7R9IXI3"/>